<gene>
    <name evidence="1" type="ORF">AFK24_07250</name>
</gene>
<dbReference type="EMBL" id="LGSI01000025">
    <property type="protein sequence ID" value="OCR25746.1"/>
    <property type="molecule type" value="Genomic_DNA"/>
</dbReference>
<evidence type="ECO:0000313" key="1">
    <source>
        <dbReference type="EMBL" id="OCR25746.1"/>
    </source>
</evidence>
<dbReference type="NCBIfam" id="NF040643">
    <property type="entry name" value="S6_alt_immun"/>
    <property type="match status" value="1"/>
</dbReference>
<proteinExistence type="predicted"/>
<evidence type="ECO:0000313" key="2">
    <source>
        <dbReference type="Proteomes" id="UP000093104"/>
    </source>
</evidence>
<dbReference type="RefSeq" id="WP_065832614.1">
    <property type="nucleotide sequence ID" value="NZ_LGSI01000025.1"/>
</dbReference>
<organism evidence="1 2">
    <name type="scientific">Pseudomonas syringae</name>
    <dbReference type="NCBI Taxonomy" id="317"/>
    <lineage>
        <taxon>Bacteria</taxon>
        <taxon>Pseudomonadati</taxon>
        <taxon>Pseudomonadota</taxon>
        <taxon>Gammaproteobacteria</taxon>
        <taxon>Pseudomonadales</taxon>
        <taxon>Pseudomonadaceae</taxon>
        <taxon>Pseudomonas</taxon>
    </lineage>
</organism>
<protein>
    <submittedName>
        <fullName evidence="1">Uncharacterized protein</fullName>
    </submittedName>
</protein>
<dbReference type="InterPro" id="IPR049810">
    <property type="entry name" value="S6_alt_immun-like"/>
</dbReference>
<dbReference type="Proteomes" id="UP000093104">
    <property type="component" value="Unassembled WGS sequence"/>
</dbReference>
<accession>A0A1C7Z9N2</accession>
<reference evidence="1 2" key="1">
    <citation type="submission" date="2015-07" db="EMBL/GenBank/DDBJ databases">
        <title>Draft genome sequence of a diazotrophic, plant growth-promoting rhizobacterium of the Pseudomonas syringae complex.</title>
        <authorList>
            <person name="Patten C.L."/>
            <person name="Jeong H."/>
        </authorList>
    </citation>
    <scope>NUCLEOTIDE SEQUENCE [LARGE SCALE GENOMIC DNA]</scope>
    <source>
        <strain evidence="1 2">GR12-2</strain>
    </source>
</reference>
<name>A0A1C7Z9N2_PSESX</name>
<dbReference type="AlphaFoldDB" id="A0A1C7Z9N2"/>
<dbReference type="OrthoDB" id="6937788at2"/>
<comment type="caution">
    <text evidence="1">The sequence shown here is derived from an EMBL/GenBank/DDBJ whole genome shotgun (WGS) entry which is preliminary data.</text>
</comment>
<sequence>MFLWITGFLQGDDEDDSLKYDLIVKPERELAVLGILGWKSLEESPDGEWLLTSEQVEQIAIAVNEQLPTGLDLFVGVRA</sequence>